<proteinExistence type="predicted"/>
<dbReference type="Proteomes" id="UP000215005">
    <property type="component" value="Chromosome"/>
</dbReference>
<protein>
    <submittedName>
        <fullName evidence="1">Uncharacterized protein</fullName>
    </submittedName>
</protein>
<keyword evidence="2" id="KW-1185">Reference proteome</keyword>
<name>A0A223S0J9_9ACTN</name>
<dbReference type="EMBL" id="CP022753">
    <property type="protein sequence ID" value="ASU81634.1"/>
    <property type="molecule type" value="Genomic_DNA"/>
</dbReference>
<evidence type="ECO:0000313" key="1">
    <source>
        <dbReference type="EMBL" id="ASU81634.1"/>
    </source>
</evidence>
<accession>A0A223S0J9</accession>
<reference evidence="1 2" key="1">
    <citation type="submission" date="2017-08" db="EMBL/GenBank/DDBJ databases">
        <title>The complete genome sequence of Nocardiopsis gilva YIM 90087.</title>
        <authorList>
            <person name="Yin M."/>
            <person name="Tang S."/>
        </authorList>
    </citation>
    <scope>NUCLEOTIDE SEQUENCE [LARGE SCALE GENOMIC DNA]</scope>
    <source>
        <strain evidence="1 2">YIM 90087</strain>
    </source>
</reference>
<sequence length="171" mass="19049">MGPLELVGDRWAIGDPDRKEGSCRVFTADGMEHHKLAASEPLAVVPWPRFVDGPRVKATARAWSATRAAGILIDTFADRRTIAGPRACSVHVYLRHPYEDVLVNCTHHKRRYLFRHISLLDALLKKTTEAKAAHRLGDPEWLGEAVTRVAALRSWLRPDRSVGEVIADLGT</sequence>
<evidence type="ECO:0000313" key="2">
    <source>
        <dbReference type="Proteomes" id="UP000215005"/>
    </source>
</evidence>
<organism evidence="1 2">
    <name type="scientific">Nocardiopsis gilva YIM 90087</name>
    <dbReference type="NCBI Taxonomy" id="1235441"/>
    <lineage>
        <taxon>Bacteria</taxon>
        <taxon>Bacillati</taxon>
        <taxon>Actinomycetota</taxon>
        <taxon>Actinomycetes</taxon>
        <taxon>Streptosporangiales</taxon>
        <taxon>Nocardiopsidaceae</taxon>
        <taxon>Nocardiopsis</taxon>
    </lineage>
</organism>
<dbReference type="RefSeq" id="WP_017620472.1">
    <property type="nucleotide sequence ID" value="NZ_CP022753.1"/>
</dbReference>
<dbReference type="KEGG" id="ngv:CDO52_01440"/>
<gene>
    <name evidence="1" type="ORF">CDO52_01440</name>
</gene>
<dbReference type="AlphaFoldDB" id="A0A223S0J9"/>